<organism evidence="2 3">
    <name type="scientific">Melipona quadrifasciata</name>
    <dbReference type="NCBI Taxonomy" id="166423"/>
    <lineage>
        <taxon>Eukaryota</taxon>
        <taxon>Metazoa</taxon>
        <taxon>Ecdysozoa</taxon>
        <taxon>Arthropoda</taxon>
        <taxon>Hexapoda</taxon>
        <taxon>Insecta</taxon>
        <taxon>Pterygota</taxon>
        <taxon>Neoptera</taxon>
        <taxon>Endopterygota</taxon>
        <taxon>Hymenoptera</taxon>
        <taxon>Apocrita</taxon>
        <taxon>Aculeata</taxon>
        <taxon>Apoidea</taxon>
        <taxon>Anthophila</taxon>
        <taxon>Apidae</taxon>
        <taxon>Melipona</taxon>
    </lineage>
</organism>
<feature type="region of interest" description="Disordered" evidence="1">
    <location>
        <begin position="1"/>
        <end position="59"/>
    </location>
</feature>
<keyword evidence="3" id="KW-1185">Reference proteome</keyword>
<protein>
    <submittedName>
        <fullName evidence="2">Uncharacterized protein</fullName>
    </submittedName>
</protein>
<gene>
    <name evidence="2" type="ORF">WN51_01546</name>
</gene>
<accession>A0A0M8ZY50</accession>
<feature type="compositionally biased region" description="Polar residues" evidence="1">
    <location>
        <begin position="49"/>
        <end position="58"/>
    </location>
</feature>
<dbReference type="AlphaFoldDB" id="A0A0M8ZY50"/>
<reference evidence="2 3" key="1">
    <citation type="submission" date="2015-07" db="EMBL/GenBank/DDBJ databases">
        <title>The genome of Melipona quadrifasciata.</title>
        <authorList>
            <person name="Pan H."/>
            <person name="Kapheim K."/>
        </authorList>
    </citation>
    <scope>NUCLEOTIDE SEQUENCE [LARGE SCALE GENOMIC DNA]</scope>
    <source>
        <strain evidence="2">0111107301</strain>
        <tissue evidence="2">Whole body</tissue>
    </source>
</reference>
<evidence type="ECO:0000256" key="1">
    <source>
        <dbReference type="SAM" id="MobiDB-lite"/>
    </source>
</evidence>
<dbReference type="EMBL" id="KQ435821">
    <property type="protein sequence ID" value="KOX72446.1"/>
    <property type="molecule type" value="Genomic_DNA"/>
</dbReference>
<name>A0A0M8ZY50_9HYME</name>
<proteinExistence type="predicted"/>
<dbReference type="Proteomes" id="UP000053105">
    <property type="component" value="Unassembled WGS sequence"/>
</dbReference>
<evidence type="ECO:0000313" key="2">
    <source>
        <dbReference type="EMBL" id="KOX72446.1"/>
    </source>
</evidence>
<sequence length="107" mass="11681">MRYRVSENGSSPRIASTPPFRNLDDSGVHRMDEECPQENKRDEMMQAAAPNTSSSNVCNGRARASCQEEFTCSLYISRAIGPQGQVQGIQGGKLPASLFSGFSTLHK</sequence>
<evidence type="ECO:0000313" key="3">
    <source>
        <dbReference type="Proteomes" id="UP000053105"/>
    </source>
</evidence>
<feature type="compositionally biased region" description="Basic and acidic residues" evidence="1">
    <location>
        <begin position="22"/>
        <end position="44"/>
    </location>
</feature>